<dbReference type="Gene3D" id="3.40.50.720">
    <property type="entry name" value="NAD(P)-binding Rossmann-like Domain"/>
    <property type="match status" value="1"/>
</dbReference>
<sequence>MAIVALAGGTRGLGKTVLEHLQRHGDHHKVSLIGRRAPIKTLPGSPTFLKANYADVDSLIALLQDRTFDTVVSTINLETEDGGQSQLNLIAAADRSQTTRRFIPSEFVSLIDEDSGPGIGGWIPNARALKKTSLEYIRISIGFFSDYWGMPHIKSNMKPFHWFLDMEKGIAIVPGSGDEKFTVTYSEDLARFIVRLTDTDEKWPERGFLSGSDISINELVAIAEMIRGFKFKITHDSAEKLQKGDVTLLWHPEELTEDEFKPMLAGLCQMILFGACILPDDDRRLDKRFPEIPLTCVEEILVKSWGSKF</sequence>
<keyword evidence="5" id="KW-1185">Reference proteome</keyword>
<keyword evidence="2" id="KW-0521">NADP</keyword>
<dbReference type="PANTHER" id="PTHR47706:SF4">
    <property type="entry name" value="NMRA-LIKE DOMAIN-CONTAINING PROTEIN"/>
    <property type="match status" value="1"/>
</dbReference>
<dbReference type="GO" id="GO:0016491">
    <property type="term" value="F:oxidoreductase activity"/>
    <property type="evidence" value="ECO:0007669"/>
    <property type="project" value="UniProtKB-KW"/>
</dbReference>
<dbReference type="OrthoDB" id="10000533at2759"/>
<evidence type="ECO:0008006" key="6">
    <source>
        <dbReference type="Google" id="ProtNLM"/>
    </source>
</evidence>
<proteinExistence type="inferred from homology"/>
<comment type="similarity">
    <text evidence="1">Belongs to the NmrA-type oxidoreductase family. Isoflavone reductase subfamily.</text>
</comment>
<organism evidence="4 5">
    <name type="scientific">Fusarium duplospermum</name>
    <dbReference type="NCBI Taxonomy" id="1325734"/>
    <lineage>
        <taxon>Eukaryota</taxon>
        <taxon>Fungi</taxon>
        <taxon>Dikarya</taxon>
        <taxon>Ascomycota</taxon>
        <taxon>Pezizomycotina</taxon>
        <taxon>Sordariomycetes</taxon>
        <taxon>Hypocreomycetidae</taxon>
        <taxon>Hypocreales</taxon>
        <taxon>Nectriaceae</taxon>
        <taxon>Fusarium</taxon>
        <taxon>Fusarium solani species complex</taxon>
    </lineage>
</organism>
<dbReference type="SUPFAM" id="SSF51735">
    <property type="entry name" value="NAD(P)-binding Rossmann-fold domains"/>
    <property type="match status" value="1"/>
</dbReference>
<dbReference type="PANTHER" id="PTHR47706">
    <property type="entry name" value="NMRA-LIKE FAMILY PROTEIN"/>
    <property type="match status" value="1"/>
</dbReference>
<comment type="caution">
    <text evidence="4">The sequence shown here is derived from an EMBL/GenBank/DDBJ whole genome shotgun (WGS) entry which is preliminary data.</text>
</comment>
<dbReference type="AlphaFoldDB" id="A0A428NRZ2"/>
<keyword evidence="3" id="KW-0560">Oxidoreductase</keyword>
<dbReference type="Proteomes" id="UP000288168">
    <property type="component" value="Unassembled WGS sequence"/>
</dbReference>
<dbReference type="InterPro" id="IPR036291">
    <property type="entry name" value="NAD(P)-bd_dom_sf"/>
</dbReference>
<evidence type="ECO:0000313" key="5">
    <source>
        <dbReference type="Proteomes" id="UP000288168"/>
    </source>
</evidence>
<dbReference type="EMBL" id="NKCI01000320">
    <property type="protein sequence ID" value="RSL43561.1"/>
    <property type="molecule type" value="Genomic_DNA"/>
</dbReference>
<evidence type="ECO:0000313" key="4">
    <source>
        <dbReference type="EMBL" id="RSL43561.1"/>
    </source>
</evidence>
<protein>
    <recommendedName>
        <fullName evidence="6">NmrA-like domain-containing protein</fullName>
    </recommendedName>
</protein>
<evidence type="ECO:0000256" key="2">
    <source>
        <dbReference type="ARBA" id="ARBA00022857"/>
    </source>
</evidence>
<gene>
    <name evidence="4" type="ORF">CEP54_015043</name>
</gene>
<dbReference type="InterPro" id="IPR051609">
    <property type="entry name" value="NmrA/Isoflavone_reductase-like"/>
</dbReference>
<dbReference type="Gene3D" id="3.90.25.10">
    <property type="entry name" value="UDP-galactose 4-epimerase, domain 1"/>
    <property type="match status" value="1"/>
</dbReference>
<reference evidence="4 5" key="1">
    <citation type="submission" date="2017-06" db="EMBL/GenBank/DDBJ databases">
        <title>Comparative genomic analysis of Ambrosia Fusariam Clade fungi.</title>
        <authorList>
            <person name="Stajich J.E."/>
            <person name="Carrillo J."/>
            <person name="Kijimoto T."/>
            <person name="Eskalen A."/>
            <person name="O'Donnell K."/>
            <person name="Kasson M."/>
        </authorList>
    </citation>
    <scope>NUCLEOTIDE SEQUENCE [LARGE SCALE GENOMIC DNA]</scope>
    <source>
        <strain evidence="4 5">NRRL62584</strain>
    </source>
</reference>
<evidence type="ECO:0000256" key="1">
    <source>
        <dbReference type="ARBA" id="ARBA00005725"/>
    </source>
</evidence>
<evidence type="ECO:0000256" key="3">
    <source>
        <dbReference type="ARBA" id="ARBA00023002"/>
    </source>
</evidence>
<name>A0A428NRZ2_9HYPO</name>
<accession>A0A428NRZ2</accession>